<keyword evidence="1" id="KW-0472">Membrane</keyword>
<dbReference type="EMBL" id="HBGF01021936">
    <property type="protein sequence ID" value="CAD9115528.1"/>
    <property type="molecule type" value="Transcribed_RNA"/>
</dbReference>
<name>A0A6U4S3I6_NEODS</name>
<dbReference type="AlphaFoldDB" id="A0A6U4S3I6"/>
<dbReference type="InterPro" id="IPR023170">
    <property type="entry name" value="HhH_base_excis_C"/>
</dbReference>
<keyword evidence="1" id="KW-1133">Transmembrane helix</keyword>
<accession>A0A6U4S3I6</accession>
<keyword evidence="1" id="KW-0812">Transmembrane</keyword>
<dbReference type="Gene3D" id="1.10.1670.10">
    <property type="entry name" value="Helix-hairpin-Helix base-excision DNA repair enzymes (C-terminal)"/>
    <property type="match status" value="1"/>
</dbReference>
<dbReference type="EMBL" id="HBGF01021925">
    <property type="protein sequence ID" value="CAD9115515.1"/>
    <property type="molecule type" value="Transcribed_RNA"/>
</dbReference>
<reference evidence="3" key="1">
    <citation type="submission" date="2021-01" db="EMBL/GenBank/DDBJ databases">
        <authorList>
            <person name="Corre E."/>
            <person name="Pelletier E."/>
            <person name="Niang G."/>
            <person name="Scheremetjew M."/>
            <person name="Finn R."/>
            <person name="Kale V."/>
            <person name="Holt S."/>
            <person name="Cochrane G."/>
            <person name="Meng A."/>
            <person name="Brown T."/>
            <person name="Cohen L."/>
        </authorList>
    </citation>
    <scope>NUCLEOTIDE SEQUENCE</scope>
    <source>
        <strain evidence="3">CCAP 1951/1</strain>
    </source>
</reference>
<protein>
    <submittedName>
        <fullName evidence="3">Uncharacterized protein</fullName>
    </submittedName>
</protein>
<evidence type="ECO:0000313" key="3">
    <source>
        <dbReference type="EMBL" id="CAD9115528.1"/>
    </source>
</evidence>
<gene>
    <name evidence="2" type="ORF">NDES1114_LOCUS14466</name>
    <name evidence="3" type="ORF">NDES1114_LOCUS14472</name>
</gene>
<organism evidence="3">
    <name type="scientific">Neobodo designis</name>
    <name type="common">Flagellated protozoan</name>
    <name type="synonym">Bodo designis</name>
    <dbReference type="NCBI Taxonomy" id="312471"/>
    <lineage>
        <taxon>Eukaryota</taxon>
        <taxon>Discoba</taxon>
        <taxon>Euglenozoa</taxon>
        <taxon>Kinetoplastea</taxon>
        <taxon>Metakinetoplastina</taxon>
        <taxon>Neobodonida</taxon>
        <taxon>Neobodo</taxon>
    </lineage>
</organism>
<feature type="transmembrane region" description="Helical" evidence="1">
    <location>
        <begin position="53"/>
        <end position="71"/>
    </location>
</feature>
<sequence length="140" mass="14700">MRPLRSGVETAGCLVVAALQVAFAGTALAAVRSLPDDVSGTTATLLEWEAMAFVVVLFALPVAVAVDELVFKKAAAAKKAKPATKDAEAAGKSAVVSLTPKVHDAFQAHYTHVFGRWAGWAHCLLFAPRLTTSSVTLPRE</sequence>
<evidence type="ECO:0000313" key="2">
    <source>
        <dbReference type="EMBL" id="CAD9115515.1"/>
    </source>
</evidence>
<proteinExistence type="predicted"/>
<evidence type="ECO:0000256" key="1">
    <source>
        <dbReference type="SAM" id="Phobius"/>
    </source>
</evidence>